<dbReference type="OrthoDB" id="10255128at2759"/>
<dbReference type="GO" id="GO:0008289">
    <property type="term" value="F:lipid binding"/>
    <property type="evidence" value="ECO:0007669"/>
    <property type="project" value="TreeGrafter"/>
</dbReference>
<evidence type="ECO:0000259" key="4">
    <source>
        <dbReference type="PROSITE" id="PS50002"/>
    </source>
</evidence>
<dbReference type="Gene3D" id="1.20.1270.60">
    <property type="entry name" value="Arfaptin homology (AH) domain/BAR domain"/>
    <property type="match status" value="1"/>
</dbReference>
<organism evidence="6">
    <name type="scientific">Mytilinidion resinicola</name>
    <dbReference type="NCBI Taxonomy" id="574789"/>
    <lineage>
        <taxon>Eukaryota</taxon>
        <taxon>Fungi</taxon>
        <taxon>Dikarya</taxon>
        <taxon>Ascomycota</taxon>
        <taxon>Pezizomycotina</taxon>
        <taxon>Dothideomycetes</taxon>
        <taxon>Pleosporomycetidae</taxon>
        <taxon>Mytilinidiales</taxon>
        <taxon>Mytilinidiaceae</taxon>
        <taxon>Mytilinidion</taxon>
    </lineage>
</organism>
<evidence type="ECO:0000313" key="8">
    <source>
        <dbReference type="RefSeq" id="XP_033570907.1"/>
    </source>
</evidence>
<dbReference type="PANTHER" id="PTHR47174">
    <property type="entry name" value="BRIDGING INTEGRATOR 3"/>
    <property type="match status" value="1"/>
</dbReference>
<reference evidence="8" key="2">
    <citation type="submission" date="2020-04" db="EMBL/GenBank/DDBJ databases">
        <authorList>
            <consortium name="NCBI Genome Project"/>
        </authorList>
    </citation>
    <scope>NUCLEOTIDE SEQUENCE</scope>
    <source>
        <strain evidence="8">CBS 304.34</strain>
    </source>
</reference>
<dbReference type="GO" id="GO:0031097">
    <property type="term" value="C:medial cortex"/>
    <property type="evidence" value="ECO:0007669"/>
    <property type="project" value="TreeGrafter"/>
</dbReference>
<sequence length="499" mass="55315">MPGRKPETGDVATMLREFEEADQMLVKIADAAKMWRDAWSNILTHQLGMIEEVHILYLPLGTKEEYESGYIPVDAPRATLERAAKLKEAYLELKVDMNTEVQAIDTRLIGPAKTARESLKPLKKTIKNREDRKLDYERFKGRVEALEKKATRSPREESALGKHEADLAKASYEYECADESLREKLPGINAATFSLLPHLLANQILLQNNLLGNLYTVLHQYSQEQGFPNPPPELEEVIPVWDAEFTPLRKEAESGIELLARGKAVHLPMRMPDQGSTLTGLGLRNKVVPGRNSSAANPDQGSTLTGMGLRNKVIPGRKGSSNSSVPTMGTVRHATSPRPSYDHQEVNEPPQSLNLSNKPSMHHLNASKPKIGSSYSNNLSPSSSQEQWGRRTSSPSATNGQNDYFVKPRIPSASAVRPRSPNPAAGKKKPPPPPPPKKIGSYQGEYVTAMYDFVASTQGDLAFREGDRIRVTKKTQSSQDWWEGELNGQKGSFPANYCK</sequence>
<dbReference type="PANTHER" id="PTHR47174:SF2">
    <property type="entry name" value="SH3 DOMAIN SIGNALLING PROTEIN (AFU_ORTHOLOGUE AFUA_5G07670)"/>
    <property type="match status" value="1"/>
</dbReference>
<feature type="domain" description="BAR" evidence="5">
    <location>
        <begin position="1"/>
        <end position="231"/>
    </location>
</feature>
<keyword evidence="1 2" id="KW-0728">SH3 domain</keyword>
<evidence type="ECO:0000313" key="7">
    <source>
        <dbReference type="Proteomes" id="UP000504636"/>
    </source>
</evidence>
<dbReference type="Pfam" id="PF14604">
    <property type="entry name" value="SH3_9"/>
    <property type="match status" value="1"/>
</dbReference>
<dbReference type="GO" id="GO:0030479">
    <property type="term" value="C:actin cortical patch"/>
    <property type="evidence" value="ECO:0007669"/>
    <property type="project" value="TreeGrafter"/>
</dbReference>
<reference evidence="8" key="3">
    <citation type="submission" date="2025-04" db="UniProtKB">
        <authorList>
            <consortium name="RefSeq"/>
        </authorList>
    </citation>
    <scope>IDENTIFICATION</scope>
    <source>
        <strain evidence="8">CBS 304.34</strain>
    </source>
</reference>
<feature type="compositionally biased region" description="Polar residues" evidence="3">
    <location>
        <begin position="385"/>
        <end position="402"/>
    </location>
</feature>
<dbReference type="Pfam" id="PF03114">
    <property type="entry name" value="BAR"/>
    <property type="match status" value="1"/>
</dbReference>
<dbReference type="Gene3D" id="2.30.30.40">
    <property type="entry name" value="SH3 Domains"/>
    <property type="match status" value="1"/>
</dbReference>
<feature type="domain" description="SH3" evidence="4">
    <location>
        <begin position="442"/>
        <end position="499"/>
    </location>
</feature>
<reference evidence="6 8" key="1">
    <citation type="journal article" date="2020" name="Stud. Mycol.">
        <title>101 Dothideomycetes genomes: a test case for predicting lifestyles and emergence of pathogens.</title>
        <authorList>
            <person name="Haridas S."/>
            <person name="Albert R."/>
            <person name="Binder M."/>
            <person name="Bloem J."/>
            <person name="Labutti K."/>
            <person name="Salamov A."/>
            <person name="Andreopoulos B."/>
            <person name="Baker S."/>
            <person name="Barry K."/>
            <person name="Bills G."/>
            <person name="Bluhm B."/>
            <person name="Cannon C."/>
            <person name="Castanera R."/>
            <person name="Culley D."/>
            <person name="Daum C."/>
            <person name="Ezra D."/>
            <person name="Gonzalez J."/>
            <person name="Henrissat B."/>
            <person name="Kuo A."/>
            <person name="Liang C."/>
            <person name="Lipzen A."/>
            <person name="Lutzoni F."/>
            <person name="Magnuson J."/>
            <person name="Mondo S."/>
            <person name="Nolan M."/>
            <person name="Ohm R."/>
            <person name="Pangilinan J."/>
            <person name="Park H.-J."/>
            <person name="Ramirez L."/>
            <person name="Alfaro M."/>
            <person name="Sun H."/>
            <person name="Tritt A."/>
            <person name="Yoshinaga Y."/>
            <person name="Zwiers L.-H."/>
            <person name="Turgeon B."/>
            <person name="Goodwin S."/>
            <person name="Spatafora J."/>
            <person name="Crous P."/>
            <person name="Grigoriev I."/>
        </authorList>
    </citation>
    <scope>NUCLEOTIDE SEQUENCE</scope>
    <source>
        <strain evidence="6 8">CBS 304.34</strain>
    </source>
</reference>
<dbReference type="GO" id="GO:0006897">
    <property type="term" value="P:endocytosis"/>
    <property type="evidence" value="ECO:0007669"/>
    <property type="project" value="InterPro"/>
</dbReference>
<evidence type="ECO:0000259" key="5">
    <source>
        <dbReference type="PROSITE" id="PS51021"/>
    </source>
</evidence>
<accession>A0A6A6Y5Z0</accession>
<dbReference type="SUPFAM" id="SSF50044">
    <property type="entry name" value="SH3-domain"/>
    <property type="match status" value="1"/>
</dbReference>
<dbReference type="PROSITE" id="PS51021">
    <property type="entry name" value="BAR"/>
    <property type="match status" value="1"/>
</dbReference>
<keyword evidence="7" id="KW-1185">Reference proteome</keyword>
<dbReference type="GO" id="GO:0051666">
    <property type="term" value="P:actin cortical patch localization"/>
    <property type="evidence" value="ECO:0007669"/>
    <property type="project" value="InterPro"/>
</dbReference>
<dbReference type="GeneID" id="54461965"/>
<dbReference type="PRINTS" id="PR00452">
    <property type="entry name" value="SH3DOMAIN"/>
</dbReference>
<dbReference type="SMART" id="SM00326">
    <property type="entry name" value="SH3"/>
    <property type="match status" value="1"/>
</dbReference>
<dbReference type="InterPro" id="IPR046982">
    <property type="entry name" value="BIN3/RVS161-like"/>
</dbReference>
<dbReference type="SUPFAM" id="SSF103657">
    <property type="entry name" value="BAR/IMD domain-like"/>
    <property type="match status" value="1"/>
</dbReference>
<dbReference type="RefSeq" id="XP_033570907.1">
    <property type="nucleotide sequence ID" value="XM_033721072.1"/>
</dbReference>
<name>A0A6A6Y5Z0_9PEZI</name>
<dbReference type="EMBL" id="MU003715">
    <property type="protein sequence ID" value="KAF2803943.1"/>
    <property type="molecule type" value="Genomic_DNA"/>
</dbReference>
<dbReference type="PROSITE" id="PS50002">
    <property type="entry name" value="SH3"/>
    <property type="match status" value="1"/>
</dbReference>
<feature type="compositionally biased region" description="Low complexity" evidence="3">
    <location>
        <begin position="373"/>
        <end position="384"/>
    </location>
</feature>
<evidence type="ECO:0000256" key="1">
    <source>
        <dbReference type="ARBA" id="ARBA00022443"/>
    </source>
</evidence>
<dbReference type="InterPro" id="IPR027267">
    <property type="entry name" value="AH/BAR_dom_sf"/>
</dbReference>
<dbReference type="GO" id="GO:0043332">
    <property type="term" value="C:mating projection tip"/>
    <property type="evidence" value="ECO:0007669"/>
    <property type="project" value="TreeGrafter"/>
</dbReference>
<protein>
    <submittedName>
        <fullName evidence="6 8">SH3 domain signaling protein</fullName>
    </submittedName>
</protein>
<dbReference type="GO" id="GO:0097320">
    <property type="term" value="P:plasma membrane tubulation"/>
    <property type="evidence" value="ECO:0007669"/>
    <property type="project" value="TreeGrafter"/>
</dbReference>
<dbReference type="Proteomes" id="UP000504636">
    <property type="component" value="Unplaced"/>
</dbReference>
<dbReference type="InterPro" id="IPR036028">
    <property type="entry name" value="SH3-like_dom_sf"/>
</dbReference>
<gene>
    <name evidence="6 8" type="ORF">BDZ99DRAFT_467673</name>
</gene>
<feature type="compositionally biased region" description="Polar residues" evidence="3">
    <location>
        <begin position="349"/>
        <end position="359"/>
    </location>
</feature>
<evidence type="ECO:0000256" key="2">
    <source>
        <dbReference type="PROSITE-ProRule" id="PRU00192"/>
    </source>
</evidence>
<dbReference type="InterPro" id="IPR004148">
    <property type="entry name" value="BAR_dom"/>
</dbReference>
<feature type="region of interest" description="Disordered" evidence="3">
    <location>
        <begin position="275"/>
        <end position="441"/>
    </location>
</feature>
<dbReference type="AlphaFoldDB" id="A0A6A6Y5Z0"/>
<evidence type="ECO:0000256" key="3">
    <source>
        <dbReference type="SAM" id="MobiDB-lite"/>
    </source>
</evidence>
<proteinExistence type="predicted"/>
<dbReference type="InterPro" id="IPR001452">
    <property type="entry name" value="SH3_domain"/>
</dbReference>
<dbReference type="CDD" id="cd07599">
    <property type="entry name" value="BAR_Rvs167p"/>
    <property type="match status" value="1"/>
</dbReference>
<evidence type="ECO:0000313" key="6">
    <source>
        <dbReference type="EMBL" id="KAF2803943.1"/>
    </source>
</evidence>
<feature type="compositionally biased region" description="Polar residues" evidence="3">
    <location>
        <begin position="291"/>
        <end position="305"/>
    </location>
</feature>
<dbReference type="GO" id="GO:1990528">
    <property type="term" value="C:Rvs161p-Rvs167p complex"/>
    <property type="evidence" value="ECO:0007669"/>
    <property type="project" value="TreeGrafter"/>
</dbReference>
<dbReference type="FunFam" id="2.30.30.40:FF:000100">
    <property type="entry name" value="SH3 domain-containing YSC84-like protein 1"/>
    <property type="match status" value="1"/>
</dbReference>